<feature type="signal peptide" evidence="3">
    <location>
        <begin position="1"/>
        <end position="17"/>
    </location>
</feature>
<dbReference type="Gene3D" id="2.40.10.10">
    <property type="entry name" value="Trypsin-like serine proteases"/>
    <property type="match status" value="1"/>
</dbReference>
<evidence type="ECO:0000256" key="3">
    <source>
        <dbReference type="SAM" id="SignalP"/>
    </source>
</evidence>
<dbReference type="OrthoDB" id="8440449at2759"/>
<dbReference type="PROSITE" id="PS50240">
    <property type="entry name" value="TRYPSIN_DOM"/>
    <property type="match status" value="1"/>
</dbReference>
<dbReference type="PANTHER" id="PTHR24256">
    <property type="entry name" value="TRYPTASE-RELATED"/>
    <property type="match status" value="1"/>
</dbReference>
<reference evidence="5" key="1">
    <citation type="submission" date="2022-01" db="EMBL/GenBank/DDBJ databases">
        <authorList>
            <person name="King R."/>
        </authorList>
    </citation>
    <scope>NUCLEOTIDE SEQUENCE</scope>
</reference>
<proteinExistence type="inferred from homology"/>
<feature type="chain" id="PRO_5040134278" description="Peptidase S1 domain-containing protein" evidence="3">
    <location>
        <begin position="18"/>
        <end position="260"/>
    </location>
</feature>
<dbReference type="EMBL" id="OU898276">
    <property type="protein sequence ID" value="CAG9827768.1"/>
    <property type="molecule type" value="Genomic_DNA"/>
</dbReference>
<accession>A0A9N9SRE0</accession>
<dbReference type="Pfam" id="PF00089">
    <property type="entry name" value="Trypsin"/>
    <property type="match status" value="1"/>
</dbReference>
<dbReference type="InterPro" id="IPR043504">
    <property type="entry name" value="Peptidase_S1_PA_chymotrypsin"/>
</dbReference>
<dbReference type="InterPro" id="IPR009003">
    <property type="entry name" value="Peptidase_S1_PA"/>
</dbReference>
<evidence type="ECO:0000313" key="5">
    <source>
        <dbReference type="EMBL" id="CAG9827768.1"/>
    </source>
</evidence>
<dbReference type="GO" id="GO:0004252">
    <property type="term" value="F:serine-type endopeptidase activity"/>
    <property type="evidence" value="ECO:0007669"/>
    <property type="project" value="InterPro"/>
</dbReference>
<name>A0A9N9SRE0_DIABA</name>
<protein>
    <recommendedName>
        <fullName evidence="4">Peptidase S1 domain-containing protein</fullName>
    </recommendedName>
</protein>
<dbReference type="Proteomes" id="UP001153709">
    <property type="component" value="Chromosome 1"/>
</dbReference>
<feature type="domain" description="Peptidase S1" evidence="4">
    <location>
        <begin position="25"/>
        <end position="254"/>
    </location>
</feature>
<comment type="similarity">
    <text evidence="2">Belongs to the peptidase S1 family. CLIP subfamily.</text>
</comment>
<evidence type="ECO:0000313" key="6">
    <source>
        <dbReference type="Proteomes" id="UP001153709"/>
    </source>
</evidence>
<keyword evidence="6" id="KW-1185">Reference proteome</keyword>
<keyword evidence="1" id="KW-1015">Disulfide bond</keyword>
<dbReference type="FunFam" id="2.40.10.10:FF:000068">
    <property type="entry name" value="transmembrane protease serine 2"/>
    <property type="match status" value="1"/>
</dbReference>
<dbReference type="SUPFAM" id="SSF50494">
    <property type="entry name" value="Trypsin-like serine proteases"/>
    <property type="match status" value="1"/>
</dbReference>
<dbReference type="InterPro" id="IPR001254">
    <property type="entry name" value="Trypsin_dom"/>
</dbReference>
<dbReference type="SMART" id="SM00020">
    <property type="entry name" value="Tryp_SPc"/>
    <property type="match status" value="1"/>
</dbReference>
<evidence type="ECO:0000259" key="4">
    <source>
        <dbReference type="PROSITE" id="PS50240"/>
    </source>
</evidence>
<dbReference type="InterPro" id="IPR051487">
    <property type="entry name" value="Ser/Thr_Proteases_Immune/Dev"/>
</dbReference>
<keyword evidence="3" id="KW-0732">Signal</keyword>
<organism evidence="5 6">
    <name type="scientific">Diabrotica balteata</name>
    <name type="common">Banded cucumber beetle</name>
    <dbReference type="NCBI Taxonomy" id="107213"/>
    <lineage>
        <taxon>Eukaryota</taxon>
        <taxon>Metazoa</taxon>
        <taxon>Ecdysozoa</taxon>
        <taxon>Arthropoda</taxon>
        <taxon>Hexapoda</taxon>
        <taxon>Insecta</taxon>
        <taxon>Pterygota</taxon>
        <taxon>Neoptera</taxon>
        <taxon>Endopterygota</taxon>
        <taxon>Coleoptera</taxon>
        <taxon>Polyphaga</taxon>
        <taxon>Cucujiformia</taxon>
        <taxon>Chrysomeloidea</taxon>
        <taxon>Chrysomelidae</taxon>
        <taxon>Galerucinae</taxon>
        <taxon>Diabroticina</taxon>
        <taxon>Diabroticites</taxon>
        <taxon>Diabrotica</taxon>
    </lineage>
</organism>
<gene>
    <name evidence="5" type="ORF">DIABBA_LOCUS1742</name>
</gene>
<evidence type="ECO:0000256" key="1">
    <source>
        <dbReference type="ARBA" id="ARBA00023157"/>
    </source>
</evidence>
<sequence length="260" mass="28563">MILISFFIFALGTLVLAAPSQHLGIIGGRNATRGEFVYIASYQLCTVSGCTHDCNGIVLSKSWVLTVASCLDYFDQYNYQVQAGMFNLHDPKRQIRKAVKAIQHEKYEGDDLSDYNIGLVKVDTPFVLNDMVQPATFPQPYSNVSEGEAVLAGYGAPDYNSLYSIRLQAINVEVVNTEVCLNYLNKKYNLPKYHNSVVCTGPGPCVGDGSAPVVQDGVVQAISTWALNLCDPTNAIAVYTKVSPYISWIQENIEEELTLA</sequence>
<dbReference type="AlphaFoldDB" id="A0A9N9SRE0"/>
<dbReference type="GO" id="GO:0006508">
    <property type="term" value="P:proteolysis"/>
    <property type="evidence" value="ECO:0007669"/>
    <property type="project" value="InterPro"/>
</dbReference>
<dbReference type="CDD" id="cd00190">
    <property type="entry name" value="Tryp_SPc"/>
    <property type="match status" value="1"/>
</dbReference>
<evidence type="ECO:0000256" key="2">
    <source>
        <dbReference type="ARBA" id="ARBA00024195"/>
    </source>
</evidence>